<keyword evidence="4" id="KW-1185">Reference proteome</keyword>
<protein>
    <submittedName>
        <fullName evidence="3">Uncharacterized protein</fullName>
    </submittedName>
</protein>
<proteinExistence type="predicted"/>
<feature type="transmembrane region" description="Helical" evidence="2">
    <location>
        <begin position="124"/>
        <end position="150"/>
    </location>
</feature>
<keyword evidence="2" id="KW-1133">Transmembrane helix</keyword>
<dbReference type="GeneID" id="27309760"/>
<evidence type="ECO:0000313" key="3">
    <source>
        <dbReference type="EMBL" id="KIW07874.1"/>
    </source>
</evidence>
<dbReference type="EMBL" id="KN847532">
    <property type="protein sequence ID" value="KIW07874.1"/>
    <property type="molecule type" value="Genomic_DNA"/>
</dbReference>
<keyword evidence="2" id="KW-0812">Transmembrane</keyword>
<evidence type="ECO:0000256" key="1">
    <source>
        <dbReference type="SAM" id="MobiDB-lite"/>
    </source>
</evidence>
<dbReference type="VEuPathDB" id="FungiDB:PV09_01787"/>
<dbReference type="AlphaFoldDB" id="A0A0D2B9F2"/>
<accession>A0A0D2B9F2</accession>
<organism evidence="3 4">
    <name type="scientific">Verruconis gallopava</name>
    <dbReference type="NCBI Taxonomy" id="253628"/>
    <lineage>
        <taxon>Eukaryota</taxon>
        <taxon>Fungi</taxon>
        <taxon>Dikarya</taxon>
        <taxon>Ascomycota</taxon>
        <taxon>Pezizomycotina</taxon>
        <taxon>Dothideomycetes</taxon>
        <taxon>Pleosporomycetidae</taxon>
        <taxon>Venturiales</taxon>
        <taxon>Sympoventuriaceae</taxon>
        <taxon>Verruconis</taxon>
    </lineage>
</organism>
<dbReference type="Proteomes" id="UP000053259">
    <property type="component" value="Unassembled WGS sequence"/>
</dbReference>
<evidence type="ECO:0000313" key="4">
    <source>
        <dbReference type="Proteomes" id="UP000053259"/>
    </source>
</evidence>
<feature type="region of interest" description="Disordered" evidence="1">
    <location>
        <begin position="216"/>
        <end position="249"/>
    </location>
</feature>
<reference evidence="3 4" key="1">
    <citation type="submission" date="2015-01" db="EMBL/GenBank/DDBJ databases">
        <title>The Genome Sequence of Ochroconis gallopava CBS43764.</title>
        <authorList>
            <consortium name="The Broad Institute Genomics Platform"/>
            <person name="Cuomo C."/>
            <person name="de Hoog S."/>
            <person name="Gorbushina A."/>
            <person name="Stielow B."/>
            <person name="Teixiera M."/>
            <person name="Abouelleil A."/>
            <person name="Chapman S.B."/>
            <person name="Priest M."/>
            <person name="Young S.K."/>
            <person name="Wortman J."/>
            <person name="Nusbaum C."/>
            <person name="Birren B."/>
        </authorList>
    </citation>
    <scope>NUCLEOTIDE SEQUENCE [LARGE SCALE GENOMIC DNA]</scope>
    <source>
        <strain evidence="3 4">CBS 43764</strain>
    </source>
</reference>
<name>A0A0D2B9F2_9PEZI</name>
<sequence>MATADTIIVLEHITNVSNLDNLWSLRNVPSTFLALNNSNIRTFGWNINLANLSGLTLNDSFVNLVDGNFARVVPIPMPGYTPQSTSSLVFDDLPPTSSLVSTPSSTTIPTTLPSTSSVVRNAEVWHTFGIAVAVGAGTVFTALSFICWFYNRKFRLLGAAPNMGLADLRQSTSIVGGTVQSVNTVIIDQKGPKLDVSNYPYFGAGSPSTDASWSLKESHSASHVGSQLQAPDMKRDDLRQDNSTASLKF</sequence>
<dbReference type="RefSeq" id="XP_016217743.1">
    <property type="nucleotide sequence ID" value="XM_016354731.1"/>
</dbReference>
<gene>
    <name evidence="3" type="ORF">PV09_01787</name>
</gene>
<evidence type="ECO:0000256" key="2">
    <source>
        <dbReference type="SAM" id="Phobius"/>
    </source>
</evidence>
<keyword evidence="2" id="KW-0472">Membrane</keyword>